<dbReference type="SUPFAM" id="SSF56112">
    <property type="entry name" value="Protein kinase-like (PK-like)"/>
    <property type="match status" value="1"/>
</dbReference>
<name>A0A2T1DTR3_9CYAN</name>
<keyword evidence="6" id="KW-1133">Transmembrane helix</keyword>
<comment type="caution">
    <text evidence="8">The sequence shown here is derived from an EMBL/GenBank/DDBJ whole genome shotgun (WGS) entry which is preliminary data.</text>
</comment>
<feature type="compositionally biased region" description="Low complexity" evidence="5">
    <location>
        <begin position="443"/>
        <end position="457"/>
    </location>
</feature>
<evidence type="ECO:0000256" key="2">
    <source>
        <dbReference type="ARBA" id="ARBA00022741"/>
    </source>
</evidence>
<dbReference type="CDD" id="cd14014">
    <property type="entry name" value="STKc_PknB_like"/>
    <property type="match status" value="1"/>
</dbReference>
<feature type="domain" description="Protein kinase" evidence="7">
    <location>
        <begin position="16"/>
        <end position="271"/>
    </location>
</feature>
<keyword evidence="4" id="KW-0067">ATP-binding</keyword>
<keyword evidence="2" id="KW-0547">Nucleotide-binding</keyword>
<reference evidence="8 9" key="2">
    <citation type="submission" date="2018-03" db="EMBL/GenBank/DDBJ databases">
        <title>The ancient ancestry and fast evolution of plastids.</title>
        <authorList>
            <person name="Moore K.R."/>
            <person name="Magnabosco C."/>
            <person name="Momper L."/>
            <person name="Gold D.A."/>
            <person name="Bosak T."/>
            <person name="Fournier G.P."/>
        </authorList>
    </citation>
    <scope>NUCLEOTIDE SEQUENCE [LARGE SCALE GENOMIC DNA]</scope>
    <source>
        <strain evidence="8 9">ULC18</strain>
    </source>
</reference>
<dbReference type="Pfam" id="PF00069">
    <property type="entry name" value="Pkinase"/>
    <property type="match status" value="1"/>
</dbReference>
<evidence type="ECO:0000256" key="4">
    <source>
        <dbReference type="ARBA" id="ARBA00022840"/>
    </source>
</evidence>
<keyword evidence="3" id="KW-0418">Kinase</keyword>
<feature type="compositionally biased region" description="Polar residues" evidence="5">
    <location>
        <begin position="326"/>
        <end position="341"/>
    </location>
</feature>
<feature type="compositionally biased region" description="Pro residues" evidence="5">
    <location>
        <begin position="427"/>
        <end position="442"/>
    </location>
</feature>
<dbReference type="AlphaFoldDB" id="A0A2T1DTR3"/>
<keyword evidence="9" id="KW-1185">Reference proteome</keyword>
<evidence type="ECO:0000256" key="1">
    <source>
        <dbReference type="ARBA" id="ARBA00022679"/>
    </source>
</evidence>
<dbReference type="PANTHER" id="PTHR43289">
    <property type="entry name" value="MITOGEN-ACTIVATED PROTEIN KINASE KINASE KINASE 20-RELATED"/>
    <property type="match status" value="1"/>
</dbReference>
<accession>A0A2T1DTR3</accession>
<dbReference type="EMBL" id="PVWK01000158">
    <property type="protein sequence ID" value="PSB23870.1"/>
    <property type="molecule type" value="Genomic_DNA"/>
</dbReference>
<reference evidence="9" key="1">
    <citation type="submission" date="2018-02" db="EMBL/GenBank/DDBJ databases">
        <authorList>
            <person name="Moore K."/>
            <person name="Momper L."/>
        </authorList>
    </citation>
    <scope>NUCLEOTIDE SEQUENCE [LARGE SCALE GENOMIC DNA]</scope>
    <source>
        <strain evidence="9">ULC18</strain>
    </source>
</reference>
<dbReference type="PANTHER" id="PTHR43289:SF34">
    <property type="entry name" value="SERINE_THREONINE-PROTEIN KINASE YBDM-RELATED"/>
    <property type="match status" value="1"/>
</dbReference>
<feature type="compositionally biased region" description="Pro residues" evidence="5">
    <location>
        <begin position="458"/>
        <end position="477"/>
    </location>
</feature>
<keyword evidence="1" id="KW-0808">Transferase</keyword>
<evidence type="ECO:0000256" key="3">
    <source>
        <dbReference type="ARBA" id="ARBA00022777"/>
    </source>
</evidence>
<evidence type="ECO:0000256" key="6">
    <source>
        <dbReference type="SAM" id="Phobius"/>
    </source>
</evidence>
<protein>
    <recommendedName>
        <fullName evidence="7">Protein kinase domain-containing protein</fullName>
    </recommendedName>
</protein>
<dbReference type="Gene3D" id="1.10.510.10">
    <property type="entry name" value="Transferase(Phosphotransferase) domain 1"/>
    <property type="match status" value="1"/>
</dbReference>
<dbReference type="OrthoDB" id="581647at2"/>
<evidence type="ECO:0000259" key="7">
    <source>
        <dbReference type="PROSITE" id="PS50011"/>
    </source>
</evidence>
<dbReference type="InterPro" id="IPR000719">
    <property type="entry name" value="Prot_kinase_dom"/>
</dbReference>
<dbReference type="PROSITE" id="PS50011">
    <property type="entry name" value="PROTEIN_KINASE_DOM"/>
    <property type="match status" value="1"/>
</dbReference>
<dbReference type="InterPro" id="IPR011009">
    <property type="entry name" value="Kinase-like_dom_sf"/>
</dbReference>
<feature type="region of interest" description="Disordered" evidence="5">
    <location>
        <begin position="390"/>
        <end position="489"/>
    </location>
</feature>
<evidence type="ECO:0000256" key="5">
    <source>
        <dbReference type="SAM" id="MobiDB-lite"/>
    </source>
</evidence>
<feature type="compositionally biased region" description="Pro residues" evidence="5">
    <location>
        <begin position="303"/>
        <end position="315"/>
    </location>
</feature>
<feature type="transmembrane region" description="Helical" evidence="6">
    <location>
        <begin position="348"/>
        <end position="367"/>
    </location>
</feature>
<evidence type="ECO:0000313" key="8">
    <source>
        <dbReference type="EMBL" id="PSB23870.1"/>
    </source>
</evidence>
<dbReference type="Proteomes" id="UP000239576">
    <property type="component" value="Unassembled WGS sequence"/>
</dbReference>
<evidence type="ECO:0000313" key="9">
    <source>
        <dbReference type="Proteomes" id="UP000239576"/>
    </source>
</evidence>
<dbReference type="GO" id="GO:0004674">
    <property type="term" value="F:protein serine/threonine kinase activity"/>
    <property type="evidence" value="ECO:0007669"/>
    <property type="project" value="TreeGrafter"/>
</dbReference>
<gene>
    <name evidence="8" type="ORF">C7B82_29250</name>
</gene>
<dbReference type="Gene3D" id="3.30.200.20">
    <property type="entry name" value="Phosphorylase Kinase, domain 1"/>
    <property type="match status" value="1"/>
</dbReference>
<keyword evidence="6" id="KW-0472">Membrane</keyword>
<dbReference type="SMART" id="SM00220">
    <property type="entry name" value="S_TKc"/>
    <property type="match status" value="1"/>
</dbReference>
<proteinExistence type="predicted"/>
<dbReference type="PRINTS" id="PR01217">
    <property type="entry name" value="PRICHEXTENSN"/>
</dbReference>
<feature type="compositionally biased region" description="Low complexity" evidence="5">
    <location>
        <begin position="316"/>
        <end position="325"/>
    </location>
</feature>
<feature type="region of interest" description="Disordered" evidence="5">
    <location>
        <begin position="292"/>
        <end position="341"/>
    </location>
</feature>
<sequence length="489" mass="51826">MPMNLTAGTALQNGKYILQNLLGQSTLGITFRAIQAPSNQSVVLKTLQIQPQTDSAHWKRRFVEEARRVAQCQHPGLARVLEVFEESGLPCVVMDYVAGQTLAEYVRSRAPLPELEAVQYVRQAGAALSVLHRQGLLHRDVKPENLVRPKGASFVVLVGFGMAHYAVLGVPDRAESLSPYAAIELHQRQVNLTTATDIYGLVSALYFLVTGQAPMTASRRHQSALIPPRQLQPQLSTAIEQAILSGMAINPQDRPQTIADWFALLPVHQPLPAVQGLTNGGEPRAAIDLSRTGAASNGSSHPTGPPTAPPTPAPQAPTAVTQTTQSIAPSQWSAASPVPTSKSRLPKALMMTAAIAIAFGAGLGLALRFSAAHGIGPTFFQTNQDFPPVQNWPLQAAPADFSTAPPLPEPPPMRSLTPERPLTIQPAPRPSPTQPKPTPSPTAPIEATPTPTLSPFIPAVPPSPLPSPALPTNPAPRPATSVQPPVPPG</sequence>
<dbReference type="GO" id="GO:0005524">
    <property type="term" value="F:ATP binding"/>
    <property type="evidence" value="ECO:0007669"/>
    <property type="project" value="UniProtKB-KW"/>
</dbReference>
<organism evidence="8 9">
    <name type="scientific">Stenomitos frigidus ULC18</name>
    <dbReference type="NCBI Taxonomy" id="2107698"/>
    <lineage>
        <taxon>Bacteria</taxon>
        <taxon>Bacillati</taxon>
        <taxon>Cyanobacteriota</taxon>
        <taxon>Cyanophyceae</taxon>
        <taxon>Leptolyngbyales</taxon>
        <taxon>Leptolyngbyaceae</taxon>
        <taxon>Stenomitos</taxon>
    </lineage>
</organism>
<keyword evidence="6" id="KW-0812">Transmembrane</keyword>